<dbReference type="OrthoDB" id="1862539at2759"/>
<dbReference type="InterPro" id="IPR000528">
    <property type="entry name" value="Plant_nsLTP"/>
</dbReference>
<keyword evidence="2" id="KW-0732">Signal</keyword>
<comment type="caution">
    <text evidence="3">The sequence shown here is derived from an EMBL/GenBank/DDBJ whole genome shotgun (WGS) entry which is preliminary data.</text>
</comment>
<keyword evidence="4" id="KW-1185">Reference proteome</keyword>
<evidence type="ECO:0000256" key="2">
    <source>
        <dbReference type="SAM" id="SignalP"/>
    </source>
</evidence>
<evidence type="ECO:0000313" key="4">
    <source>
        <dbReference type="Proteomes" id="UP000436088"/>
    </source>
</evidence>
<evidence type="ECO:0008006" key="5">
    <source>
        <dbReference type="Google" id="ProtNLM"/>
    </source>
</evidence>
<evidence type="ECO:0000313" key="3">
    <source>
        <dbReference type="EMBL" id="KAE8720874.1"/>
    </source>
</evidence>
<dbReference type="Gene3D" id="1.10.110.10">
    <property type="entry name" value="Plant lipid-transfer and hydrophobic proteins"/>
    <property type="match status" value="1"/>
</dbReference>
<sequence>MRPSIKFLATLVFLITSGVMELTAAFSANRNSPGGRALLAEVDIPDETRFSCVDVATLLKPCWSFLKAGGSPTSECCIGAENIADLTNSKQDERKLCDCLKGELPKIGPYDPNRLPLIEQKCDIEFYIPPITGATDCSR</sequence>
<name>A0A6A3BW51_HIBSY</name>
<organism evidence="3 4">
    <name type="scientific">Hibiscus syriacus</name>
    <name type="common">Rose of Sharon</name>
    <dbReference type="NCBI Taxonomy" id="106335"/>
    <lineage>
        <taxon>Eukaryota</taxon>
        <taxon>Viridiplantae</taxon>
        <taxon>Streptophyta</taxon>
        <taxon>Embryophyta</taxon>
        <taxon>Tracheophyta</taxon>
        <taxon>Spermatophyta</taxon>
        <taxon>Magnoliopsida</taxon>
        <taxon>eudicotyledons</taxon>
        <taxon>Gunneridae</taxon>
        <taxon>Pentapetalae</taxon>
        <taxon>rosids</taxon>
        <taxon>malvids</taxon>
        <taxon>Malvales</taxon>
        <taxon>Malvaceae</taxon>
        <taxon>Malvoideae</taxon>
        <taxon>Hibiscus</taxon>
    </lineage>
</organism>
<comment type="similarity">
    <text evidence="1">Belongs to the plant LTP family.</text>
</comment>
<dbReference type="AlphaFoldDB" id="A0A6A3BW51"/>
<dbReference type="PRINTS" id="PR00382">
    <property type="entry name" value="LIPIDTRNSFER"/>
</dbReference>
<dbReference type="GO" id="GO:0008289">
    <property type="term" value="F:lipid binding"/>
    <property type="evidence" value="ECO:0007669"/>
    <property type="project" value="InterPro"/>
</dbReference>
<feature type="chain" id="PRO_5025633730" description="Non-specific lipid-transfer protein" evidence="2">
    <location>
        <begin position="26"/>
        <end position="139"/>
    </location>
</feature>
<evidence type="ECO:0000256" key="1">
    <source>
        <dbReference type="ARBA" id="ARBA00009748"/>
    </source>
</evidence>
<protein>
    <recommendedName>
        <fullName evidence="5">Non-specific lipid-transfer protein</fullName>
    </recommendedName>
</protein>
<dbReference type="PANTHER" id="PTHR33076">
    <property type="entry name" value="NON-SPECIFIC LIPID-TRANSFER PROTEIN 2-RELATED"/>
    <property type="match status" value="1"/>
</dbReference>
<gene>
    <name evidence="3" type="ORF">F3Y22_tig00018060pilonHSYRG00017</name>
</gene>
<feature type="signal peptide" evidence="2">
    <location>
        <begin position="1"/>
        <end position="25"/>
    </location>
</feature>
<dbReference type="EMBL" id="VEPZ02000674">
    <property type="protein sequence ID" value="KAE8720874.1"/>
    <property type="molecule type" value="Genomic_DNA"/>
</dbReference>
<dbReference type="InterPro" id="IPR036312">
    <property type="entry name" value="Bifun_inhib/LTP/seed_sf"/>
</dbReference>
<dbReference type="Proteomes" id="UP000436088">
    <property type="component" value="Unassembled WGS sequence"/>
</dbReference>
<proteinExistence type="inferred from homology"/>
<dbReference type="SUPFAM" id="SSF47699">
    <property type="entry name" value="Bifunctional inhibitor/lipid-transfer protein/seed storage 2S albumin"/>
    <property type="match status" value="1"/>
</dbReference>
<reference evidence="3" key="1">
    <citation type="submission" date="2019-09" db="EMBL/GenBank/DDBJ databases">
        <title>Draft genome information of white flower Hibiscus syriacus.</title>
        <authorList>
            <person name="Kim Y.-M."/>
        </authorList>
    </citation>
    <scope>NUCLEOTIDE SEQUENCE [LARGE SCALE GENOMIC DNA]</scope>
    <source>
        <strain evidence="3">YM2019G1</strain>
    </source>
</reference>
<dbReference type="GO" id="GO:0006869">
    <property type="term" value="P:lipid transport"/>
    <property type="evidence" value="ECO:0007669"/>
    <property type="project" value="InterPro"/>
</dbReference>
<accession>A0A6A3BW51</accession>